<dbReference type="Gene3D" id="1.10.238.10">
    <property type="entry name" value="EF-hand"/>
    <property type="match status" value="1"/>
</dbReference>
<keyword evidence="3" id="KW-0106">Calcium</keyword>
<dbReference type="InterPro" id="IPR011992">
    <property type="entry name" value="EF-hand-dom_pair"/>
</dbReference>
<dbReference type="InterPro" id="IPR018247">
    <property type="entry name" value="EF_Hand_1_Ca_BS"/>
</dbReference>
<dbReference type="WBParaSite" id="Smp_000180.1">
    <property type="protein sequence ID" value="Smp_000180.1"/>
    <property type="gene ID" value="Smp_000180"/>
</dbReference>
<keyword evidence="1" id="KW-0479">Metal-binding</keyword>
<proteinExistence type="predicted"/>
<keyword evidence="5" id="KW-1185">Reference proteome</keyword>
<feature type="domain" description="EF-hand" evidence="4">
    <location>
        <begin position="78"/>
        <end position="113"/>
    </location>
</feature>
<dbReference type="InParanoid" id="A0A3Q0KBA3"/>
<dbReference type="Proteomes" id="UP000008854">
    <property type="component" value="Unassembled WGS sequence"/>
</dbReference>
<dbReference type="STRING" id="6183.A0A3Q0KBA3"/>
<evidence type="ECO:0000256" key="2">
    <source>
        <dbReference type="ARBA" id="ARBA00022737"/>
    </source>
</evidence>
<dbReference type="SMART" id="SM00054">
    <property type="entry name" value="EFh"/>
    <property type="match status" value="3"/>
</dbReference>
<reference evidence="5" key="1">
    <citation type="journal article" date="2012" name="PLoS Negl. Trop. Dis.">
        <title>A systematically improved high quality genome and transcriptome of the human blood fluke Schistosoma mansoni.</title>
        <authorList>
            <person name="Protasio A.V."/>
            <person name="Tsai I.J."/>
            <person name="Babbage A."/>
            <person name="Nichol S."/>
            <person name="Hunt M."/>
            <person name="Aslett M.A."/>
            <person name="De Silva N."/>
            <person name="Velarde G.S."/>
            <person name="Anderson T.J."/>
            <person name="Clark R.C."/>
            <person name="Davidson C."/>
            <person name="Dillon G.P."/>
            <person name="Holroyd N.E."/>
            <person name="LoVerde P.T."/>
            <person name="Lloyd C."/>
            <person name="McQuillan J."/>
            <person name="Oliveira G."/>
            <person name="Otto T.D."/>
            <person name="Parker-Manuel S.J."/>
            <person name="Quail M.A."/>
            <person name="Wilson R.A."/>
            <person name="Zerlotini A."/>
            <person name="Dunne D.W."/>
            <person name="Berriman M."/>
        </authorList>
    </citation>
    <scope>NUCLEOTIDE SEQUENCE [LARGE SCALE GENOMIC DNA]</scope>
    <source>
        <strain evidence="5">Puerto Rican</strain>
    </source>
</reference>
<accession>A0A3Q0KBA3</accession>
<dbReference type="PANTHER" id="PTHR23055">
    <property type="entry name" value="CALCIUM BINDING PROTEINS"/>
    <property type="match status" value="1"/>
</dbReference>
<evidence type="ECO:0000313" key="5">
    <source>
        <dbReference type="Proteomes" id="UP000008854"/>
    </source>
</evidence>
<name>A0A3Q0KBA3_SCHMA</name>
<dbReference type="PRINTS" id="PR00450">
    <property type="entry name" value="RECOVERIN"/>
</dbReference>
<dbReference type="CDD" id="cd00051">
    <property type="entry name" value="EFh"/>
    <property type="match status" value="2"/>
</dbReference>
<dbReference type="PROSITE" id="PS00018">
    <property type="entry name" value="EF_HAND_1"/>
    <property type="match status" value="2"/>
</dbReference>
<feature type="domain" description="EF-hand" evidence="4">
    <location>
        <begin position="114"/>
        <end position="149"/>
    </location>
</feature>
<dbReference type="PROSITE" id="PS50222">
    <property type="entry name" value="EF_HAND_2"/>
    <property type="match status" value="3"/>
</dbReference>
<keyword evidence="2" id="KW-0677">Repeat</keyword>
<dbReference type="InterPro" id="IPR028846">
    <property type="entry name" value="Recoverin"/>
</dbReference>
<evidence type="ECO:0000313" key="6">
    <source>
        <dbReference type="WBParaSite" id="Smp_000180.1"/>
    </source>
</evidence>
<dbReference type="AlphaFoldDB" id="A0A3Q0KBA3"/>
<dbReference type="PANTHER" id="PTHR23055:SF167">
    <property type="entry name" value="EF-HAND DOMAIN-CONTAINING PROTEIN"/>
    <property type="match status" value="1"/>
</dbReference>
<sequence>MYGATTGSKKGKNLTSYAVKSLDFQTKPISIHKLEMMTNFTRKELQLLYQGFKHICPSGVASKESFIGVYRRFFPNRASSAYAQLCFRVFDQCRTGQLTFEQFACGLSQLTKGSNLDKIKWIFSLYDIDGDGYISRSELKEVIQAIYDLLGNKLLTGNIVQAIEDRVNTMFTKYDLDHDGKISKDEFFSVSTQDPDFIANLSLFDTVT</sequence>
<reference evidence="6" key="2">
    <citation type="submission" date="2018-12" db="UniProtKB">
        <authorList>
            <consortium name="WormBaseParasite"/>
        </authorList>
    </citation>
    <scope>IDENTIFICATION</scope>
    <source>
        <strain evidence="6">Puerto Rican</strain>
    </source>
</reference>
<protein>
    <submittedName>
        <fullName evidence="6">Similar to potassium channel-interacting protein 4 isoform 4-related</fullName>
    </submittedName>
</protein>
<organism evidence="5 6">
    <name type="scientific">Schistosoma mansoni</name>
    <name type="common">Blood fluke</name>
    <dbReference type="NCBI Taxonomy" id="6183"/>
    <lineage>
        <taxon>Eukaryota</taxon>
        <taxon>Metazoa</taxon>
        <taxon>Spiralia</taxon>
        <taxon>Lophotrochozoa</taxon>
        <taxon>Platyhelminthes</taxon>
        <taxon>Trematoda</taxon>
        <taxon>Digenea</taxon>
        <taxon>Strigeidida</taxon>
        <taxon>Schistosomatoidea</taxon>
        <taxon>Schistosomatidae</taxon>
        <taxon>Schistosoma</taxon>
    </lineage>
</organism>
<evidence type="ECO:0000256" key="3">
    <source>
        <dbReference type="ARBA" id="ARBA00022837"/>
    </source>
</evidence>
<evidence type="ECO:0000259" key="4">
    <source>
        <dbReference type="PROSITE" id="PS50222"/>
    </source>
</evidence>
<dbReference type="Pfam" id="PF13499">
    <property type="entry name" value="EF-hand_7"/>
    <property type="match status" value="1"/>
</dbReference>
<dbReference type="InterPro" id="IPR002048">
    <property type="entry name" value="EF_hand_dom"/>
</dbReference>
<feature type="domain" description="EF-hand" evidence="4">
    <location>
        <begin position="162"/>
        <end position="197"/>
    </location>
</feature>
<dbReference type="SUPFAM" id="SSF47473">
    <property type="entry name" value="EF-hand"/>
    <property type="match status" value="1"/>
</dbReference>
<dbReference type="GO" id="GO:0005509">
    <property type="term" value="F:calcium ion binding"/>
    <property type="evidence" value="ECO:0007669"/>
    <property type="project" value="InterPro"/>
</dbReference>
<evidence type="ECO:0000256" key="1">
    <source>
        <dbReference type="ARBA" id="ARBA00022723"/>
    </source>
</evidence>